<dbReference type="InterPro" id="IPR036413">
    <property type="entry name" value="YaeB-like_sf"/>
</dbReference>
<dbReference type="GO" id="GO:0008168">
    <property type="term" value="F:methyltransferase activity"/>
    <property type="evidence" value="ECO:0007669"/>
    <property type="project" value="UniProtKB-KW"/>
</dbReference>
<protein>
    <submittedName>
        <fullName evidence="4">tRNA (N6-threonylcarbamoyladenosine(37)-N6)-methyltransferase TrmO</fullName>
    </submittedName>
</protein>
<dbReference type="PANTHER" id="PTHR12818">
    <property type="entry name" value="TRNA (ADENINE(37)-N6)-METHYLTRANSFERASE"/>
    <property type="match status" value="1"/>
</dbReference>
<dbReference type="PROSITE" id="PS01318">
    <property type="entry name" value="TSAA_1"/>
    <property type="match status" value="1"/>
</dbReference>
<evidence type="ECO:0000256" key="2">
    <source>
        <dbReference type="ARBA" id="ARBA00033753"/>
    </source>
</evidence>
<dbReference type="RefSeq" id="WP_109675646.1">
    <property type="nucleotide sequence ID" value="NZ_CP086615.1"/>
</dbReference>
<dbReference type="Gene3D" id="2.40.30.70">
    <property type="entry name" value="YaeB-like"/>
    <property type="match status" value="1"/>
</dbReference>
<dbReference type="InterPro" id="IPR036414">
    <property type="entry name" value="YaeB_N_sf"/>
</dbReference>
<dbReference type="Pfam" id="PF01980">
    <property type="entry name" value="TrmO_N"/>
    <property type="match status" value="1"/>
</dbReference>
<keyword evidence="1" id="KW-0949">S-adenosyl-L-methionine</keyword>
<dbReference type="InterPro" id="IPR023368">
    <property type="entry name" value="UPF0066_cons_site"/>
</dbReference>
<dbReference type="Pfam" id="PF18389">
    <property type="entry name" value="TrmO_C"/>
    <property type="match status" value="1"/>
</dbReference>
<feature type="domain" description="TsaA-like" evidence="3">
    <location>
        <begin position="5"/>
        <end position="146"/>
    </location>
</feature>
<organism evidence="4 5">
    <name type="scientific">Sediminicurvatus halobius</name>
    <dbReference type="NCBI Taxonomy" id="2182432"/>
    <lineage>
        <taxon>Bacteria</taxon>
        <taxon>Pseudomonadati</taxon>
        <taxon>Pseudomonadota</taxon>
        <taxon>Gammaproteobacteria</taxon>
        <taxon>Chromatiales</taxon>
        <taxon>Ectothiorhodospiraceae</taxon>
        <taxon>Sediminicurvatus</taxon>
    </lineage>
</organism>
<dbReference type="CDD" id="cd09281">
    <property type="entry name" value="UPF0066"/>
    <property type="match status" value="1"/>
</dbReference>
<dbReference type="InterPro" id="IPR040372">
    <property type="entry name" value="YaeB-like"/>
</dbReference>
<dbReference type="GO" id="GO:0032259">
    <property type="term" value="P:methylation"/>
    <property type="evidence" value="ECO:0007669"/>
    <property type="project" value="UniProtKB-KW"/>
</dbReference>
<evidence type="ECO:0000259" key="3">
    <source>
        <dbReference type="PROSITE" id="PS51668"/>
    </source>
</evidence>
<dbReference type="InterPro" id="IPR023370">
    <property type="entry name" value="TrmO-like_N"/>
</dbReference>
<dbReference type="SUPFAM" id="SSF118196">
    <property type="entry name" value="YaeB-like"/>
    <property type="match status" value="1"/>
</dbReference>
<dbReference type="EMBL" id="QFFI01000002">
    <property type="protein sequence ID" value="PWG65500.1"/>
    <property type="molecule type" value="Genomic_DNA"/>
</dbReference>
<dbReference type="PROSITE" id="PS51668">
    <property type="entry name" value="TSAA_2"/>
    <property type="match status" value="1"/>
</dbReference>
<dbReference type="NCBIfam" id="TIGR00104">
    <property type="entry name" value="tRNA_TsaA"/>
    <property type="match status" value="1"/>
</dbReference>
<dbReference type="PANTHER" id="PTHR12818:SF0">
    <property type="entry name" value="TRNA (ADENINE(37)-N6)-METHYLTRANSFERASE"/>
    <property type="match status" value="1"/>
</dbReference>
<keyword evidence="4" id="KW-0808">Transferase</keyword>
<accession>A0A2U2N8N7</accession>
<name>A0A2U2N8N7_9GAMM</name>
<comment type="similarity">
    <text evidence="2">Belongs to the tRNA methyltransferase O family.</text>
</comment>
<gene>
    <name evidence="4" type="primary">tsaA</name>
    <name evidence="4" type="ORF">DEM34_01800</name>
</gene>
<sequence length="232" mass="25065">MSATLEAIGVIRSGFEQRFGTPRQPGLVPAATAVLQLRPPYDEPAALRGLEACSHVWLLFGFHAVAARGWRPTVRPPRLGGNRRLGVFASRSPFRPNGLGLSVVRLQGLLLPPAPCGLRLADHDLLDGTPVYDIKPYLPYADAPPDAQAPAAFAAVPERLPVRFAEAVRPALAAAPAGFEALVRETLALDPRPAYRRGEHGRPHGVQLAGHEVRWMVDEGGVEVLEIRPMAR</sequence>
<keyword evidence="5" id="KW-1185">Reference proteome</keyword>
<dbReference type="InterPro" id="IPR041369">
    <property type="entry name" value="TrmO_C"/>
</dbReference>
<reference evidence="4 5" key="1">
    <citation type="submission" date="2018-05" db="EMBL/GenBank/DDBJ databases">
        <title>Spiribacter halobius sp. nov., a moderately halophilic bacterium isolated from marine solar saltern.</title>
        <authorList>
            <person name="Zheng W.-S."/>
            <person name="Lu D.-C."/>
            <person name="Du Z.-J."/>
        </authorList>
    </citation>
    <scope>NUCLEOTIDE SEQUENCE [LARGE SCALE GENOMIC DNA]</scope>
    <source>
        <strain evidence="4 5">E85</strain>
    </source>
</reference>
<comment type="caution">
    <text evidence="4">The sequence shown here is derived from an EMBL/GenBank/DDBJ whole genome shotgun (WGS) entry which is preliminary data.</text>
</comment>
<keyword evidence="4" id="KW-0489">Methyltransferase</keyword>
<evidence type="ECO:0000313" key="5">
    <source>
        <dbReference type="Proteomes" id="UP000245474"/>
    </source>
</evidence>
<dbReference type="Gene3D" id="3.30.2310.10">
    <property type="entry name" value="YaeB-like"/>
    <property type="match status" value="1"/>
</dbReference>
<dbReference type="Proteomes" id="UP000245474">
    <property type="component" value="Unassembled WGS sequence"/>
</dbReference>
<dbReference type="AlphaFoldDB" id="A0A2U2N8N7"/>
<evidence type="ECO:0000313" key="4">
    <source>
        <dbReference type="EMBL" id="PWG65500.1"/>
    </source>
</evidence>
<evidence type="ECO:0000256" key="1">
    <source>
        <dbReference type="ARBA" id="ARBA00022691"/>
    </source>
</evidence>
<proteinExistence type="inferred from homology"/>
<dbReference type="OrthoDB" id="9804309at2"/>